<dbReference type="EMBL" id="JAICBX010000001">
    <property type="protein sequence ID" value="MBW8636715.1"/>
    <property type="molecule type" value="Genomic_DNA"/>
</dbReference>
<dbReference type="PANTHER" id="PTHR43004">
    <property type="entry name" value="TRK SYSTEM POTASSIUM UPTAKE PROTEIN"/>
    <property type="match status" value="1"/>
</dbReference>
<feature type="domain" description="FAD-binding" evidence="5">
    <location>
        <begin position="11"/>
        <end position="348"/>
    </location>
</feature>
<organism evidence="6 7">
    <name type="scientific">Flavimaribacter sediminis</name>
    <dbReference type="NCBI Taxonomy" id="2865987"/>
    <lineage>
        <taxon>Bacteria</taxon>
        <taxon>Pseudomonadati</taxon>
        <taxon>Pseudomonadota</taxon>
        <taxon>Alphaproteobacteria</taxon>
        <taxon>Hyphomicrobiales</taxon>
        <taxon>Rhizobiaceae</taxon>
        <taxon>Flavimaribacter</taxon>
    </lineage>
</organism>
<dbReference type="PANTHER" id="PTHR43004:SF19">
    <property type="entry name" value="BINDING MONOOXYGENASE, PUTATIVE (JCVI)-RELATED"/>
    <property type="match status" value="1"/>
</dbReference>
<dbReference type="Gene3D" id="3.30.70.2450">
    <property type="match status" value="1"/>
</dbReference>
<comment type="cofactor">
    <cofactor evidence="1">
        <name>FAD</name>
        <dbReference type="ChEBI" id="CHEBI:57692"/>
    </cofactor>
</comment>
<dbReference type="InterPro" id="IPR002938">
    <property type="entry name" value="FAD-bd"/>
</dbReference>
<dbReference type="InterPro" id="IPR036249">
    <property type="entry name" value="Thioredoxin-like_sf"/>
</dbReference>
<dbReference type="Gene3D" id="3.40.30.120">
    <property type="match status" value="1"/>
</dbReference>
<comment type="caution">
    <text evidence="6">The sequence shown here is derived from an EMBL/GenBank/DDBJ whole genome shotgun (WGS) entry which is preliminary data.</text>
</comment>
<dbReference type="InterPro" id="IPR036188">
    <property type="entry name" value="FAD/NAD-bd_sf"/>
</dbReference>
<evidence type="ECO:0000313" key="7">
    <source>
        <dbReference type="Proteomes" id="UP001196509"/>
    </source>
</evidence>
<dbReference type="Gene3D" id="3.50.50.60">
    <property type="entry name" value="FAD/NAD(P)-binding domain"/>
    <property type="match status" value="1"/>
</dbReference>
<keyword evidence="3" id="KW-0285">Flavoprotein</keyword>
<evidence type="ECO:0000259" key="5">
    <source>
        <dbReference type="Pfam" id="PF01494"/>
    </source>
</evidence>
<dbReference type="GO" id="GO:0016709">
    <property type="term" value="F:oxidoreductase activity, acting on paired donors, with incorporation or reduction of molecular oxygen, NAD(P)H as one donor, and incorporation of one atom of oxygen"/>
    <property type="evidence" value="ECO:0007669"/>
    <property type="project" value="UniProtKB-ARBA"/>
</dbReference>
<evidence type="ECO:0000313" key="6">
    <source>
        <dbReference type="EMBL" id="MBW8636715.1"/>
    </source>
</evidence>
<reference evidence="6" key="1">
    <citation type="submission" date="2021-08" db="EMBL/GenBank/DDBJ databases">
        <title>Hoeflea bacterium WL0058 sp. nov., isolated from the sediment.</title>
        <authorList>
            <person name="Wang L."/>
            <person name="Zhang D."/>
        </authorList>
    </citation>
    <scope>NUCLEOTIDE SEQUENCE</scope>
    <source>
        <strain evidence="6">WL0058</strain>
    </source>
</reference>
<proteinExistence type="inferred from homology"/>
<keyword evidence="6" id="KW-0560">Oxidoreductase</keyword>
<evidence type="ECO:0000256" key="1">
    <source>
        <dbReference type="ARBA" id="ARBA00001974"/>
    </source>
</evidence>
<dbReference type="InterPro" id="IPR050641">
    <property type="entry name" value="RIFMO-like"/>
</dbReference>
<evidence type="ECO:0000256" key="4">
    <source>
        <dbReference type="ARBA" id="ARBA00022827"/>
    </source>
</evidence>
<dbReference type="Pfam" id="PF01494">
    <property type="entry name" value="FAD_binding_3"/>
    <property type="match status" value="1"/>
</dbReference>
<dbReference type="PRINTS" id="PR00420">
    <property type="entry name" value="RNGMNOXGNASE"/>
</dbReference>
<comment type="similarity">
    <text evidence="2">Belongs to the PheA/TfdB FAD monooxygenase family.</text>
</comment>
<sequence length="539" mass="59746">MALNAYANGITEVLVVGGRTTGLMLAVRLARQGIKVRVVDGSPGIDVNSRATLLHSRSLELLDNLGIADEIRENGQPLRGMRLFMDGKQVLQTRYPPVDSSYPYGISYSQAQIEGLLESKLHELGVTVERSTELVGLEQDGDSVQASLKRADGVEESVQAVFLVGCDGAHSATRHLLGIEFPGVQDKFPYFLADVISENDEPSDAWFYFLHREGAVMFAILNGGRRQIVGPLAGDHSADGEPDLAELQELVDRRTGGNYRLSDPRWLTYFRINYRVAKRYRDRRAFLAGDAAHVHSPFAGHGMNTGIQDACNLAWKLTLAIRGVASEALLESYEVERRPVARQVVDNTQTFTEPGETYPDMTEVERDAFLKGFYKEGEELIAFRRNFEELDIDYGASPLSMDDAADLPQEVRPGLEARNVSGLLHVDANCDLFGFLDGPHHCLLVFAGEDTLVDAACVQAAEALDRYGSWMDVYLVLPRRQDVMPENISVLIDPEAELADRYGMSTGGLYLFRPDGYVAYRSRRTDSLGNYVERVMIPG</sequence>
<accession>A0AAE2ZLL5</accession>
<dbReference type="SUPFAM" id="SSF52833">
    <property type="entry name" value="Thioredoxin-like"/>
    <property type="match status" value="1"/>
</dbReference>
<evidence type="ECO:0000256" key="3">
    <source>
        <dbReference type="ARBA" id="ARBA00022630"/>
    </source>
</evidence>
<evidence type="ECO:0000256" key="2">
    <source>
        <dbReference type="ARBA" id="ARBA00007801"/>
    </source>
</evidence>
<dbReference type="SUPFAM" id="SSF51905">
    <property type="entry name" value="FAD/NAD(P)-binding domain"/>
    <property type="match status" value="1"/>
</dbReference>
<protein>
    <submittedName>
        <fullName evidence="6">FAD-dependent monooxygenase</fullName>
    </submittedName>
</protein>
<keyword evidence="6" id="KW-0503">Monooxygenase</keyword>
<keyword evidence="7" id="KW-1185">Reference proteome</keyword>
<dbReference type="GO" id="GO:0071949">
    <property type="term" value="F:FAD binding"/>
    <property type="evidence" value="ECO:0007669"/>
    <property type="project" value="InterPro"/>
</dbReference>
<name>A0AAE2ZLL5_9HYPH</name>
<gene>
    <name evidence="6" type="ORF">K1W69_05905</name>
</gene>
<dbReference type="AlphaFoldDB" id="A0AAE2ZLL5"/>
<dbReference type="Proteomes" id="UP001196509">
    <property type="component" value="Unassembled WGS sequence"/>
</dbReference>
<keyword evidence="4" id="KW-0274">FAD</keyword>